<sequence length="561" mass="63653">MVSKSKDQRPNFLIIVADDLGYSDISPFGGEISTPNLQRIADTGIRLTNFHTASACSPTRSMLLSGTDNHIAGLGQLVEHMAVREKYQGRPGYEGYLNFRVAAMSEILQDAGYRTIMSGKWHLGLTKETSPHARGFDDSFVFLSGCGNHYNWEPQLDNPGDGLFTPMNAAKFWMRDDQYLDRTNAKNVPREFYSTTSFTDELINYFDSRKDKEQPFFAYLPFTAPHWPLQAPRHLIEKYKGRYDNGPAELRSERLEKLIQLGIVKPDVHPAPISREDWDKMNTQEQAESARKMEVYAAMVESIDENIGRVVKYLEDSGEIDNTFILFMSDNGAEGAMLEALPLMGTVGTVNRIIEKYYDNSIDNMGEGNSFVWYGPEWASASMAPSRGFKTWITEGGIRCPCVIRYPPLHVSQGNLAAGSITDSFCTVMDVLPTVLDLAGIEPTGTEFRGREVVPVRGSTWVPHLEGEAPGFHNEDEEITGWELFGLRAIRKGNWKALWMTQPRGREEWELYNLAEDPGEVHDLATEKPEKLREMIAHWERYYAETGMFDYGHEFKYVKYC</sequence>
<comment type="caution">
    <text evidence="1">The sequence shown here is derived from an EMBL/GenBank/DDBJ whole genome shotgun (WGS) entry which is preliminary data.</text>
</comment>
<organism evidence="1 2">
    <name type="scientific">Boeremia exigua</name>
    <dbReference type="NCBI Taxonomy" id="749465"/>
    <lineage>
        <taxon>Eukaryota</taxon>
        <taxon>Fungi</taxon>
        <taxon>Dikarya</taxon>
        <taxon>Ascomycota</taxon>
        <taxon>Pezizomycotina</taxon>
        <taxon>Dothideomycetes</taxon>
        <taxon>Pleosporomycetidae</taxon>
        <taxon>Pleosporales</taxon>
        <taxon>Pleosporineae</taxon>
        <taxon>Didymellaceae</taxon>
        <taxon>Boeremia</taxon>
    </lineage>
</organism>
<evidence type="ECO:0000313" key="2">
    <source>
        <dbReference type="Proteomes" id="UP001153331"/>
    </source>
</evidence>
<reference evidence="1" key="1">
    <citation type="submission" date="2022-11" db="EMBL/GenBank/DDBJ databases">
        <title>Genome Sequence of Boeremia exigua.</title>
        <authorList>
            <person name="Buettner E."/>
        </authorList>
    </citation>
    <scope>NUCLEOTIDE SEQUENCE</scope>
    <source>
        <strain evidence="1">CU02</strain>
    </source>
</reference>
<accession>A0ACC2IBW6</accession>
<name>A0ACC2IBW6_9PLEO</name>
<dbReference type="EMBL" id="JAPHNI010000308">
    <property type="protein sequence ID" value="KAJ8112655.1"/>
    <property type="molecule type" value="Genomic_DNA"/>
</dbReference>
<gene>
    <name evidence="1" type="ORF">OPT61_g5024</name>
</gene>
<evidence type="ECO:0000313" key="1">
    <source>
        <dbReference type="EMBL" id="KAJ8112655.1"/>
    </source>
</evidence>
<proteinExistence type="predicted"/>
<dbReference type="Proteomes" id="UP001153331">
    <property type="component" value="Unassembled WGS sequence"/>
</dbReference>
<keyword evidence="2" id="KW-1185">Reference proteome</keyword>
<protein>
    <submittedName>
        <fullName evidence="1">Uncharacterized protein</fullName>
    </submittedName>
</protein>